<feature type="transmembrane region" description="Helical" evidence="1">
    <location>
        <begin position="157"/>
        <end position="177"/>
    </location>
</feature>
<sequence>MSMVRQSDQYDWLSAYLKGRGLQPVWRWATFGSTASQAALPLVMLYTPAGPDHPTSRAVAVAAAAFGGAAAMLWLLRWPTRRQSILYSLGATAAIAATCLSLSNPYAGLMGCATFAILGGFVAYFHAVGYMLANFGVAAACAAILSHRLLAATGDVALTGASLITVGALNVGVPFGIQSLVHTLRSDLRSSERDPLTGLHNRRSFYDSVYELMMLHHRSPGTYLVVAVIDLDNFKRLNDTRGHAAGDQALVAVAGALQANCRSTAVVGRTGGEEFVVADTDTRPDPAQMAERLRRAIAAIPFQVTASIGTSSVPLDAGATVANTRLIDDLISTSDAAMYEAKHAGGNRVCHHSKLEPRRGGRPG</sequence>
<keyword evidence="1" id="KW-0472">Membrane</keyword>
<dbReference type="PANTHER" id="PTHR45138:SF9">
    <property type="entry name" value="DIGUANYLATE CYCLASE DGCM-RELATED"/>
    <property type="match status" value="1"/>
</dbReference>
<evidence type="ECO:0000256" key="1">
    <source>
        <dbReference type="SAM" id="Phobius"/>
    </source>
</evidence>
<keyword evidence="1" id="KW-1133">Transmembrane helix</keyword>
<dbReference type="PANTHER" id="PTHR45138">
    <property type="entry name" value="REGULATORY COMPONENTS OF SENSORY TRANSDUCTION SYSTEM"/>
    <property type="match status" value="1"/>
</dbReference>
<evidence type="ECO:0000313" key="3">
    <source>
        <dbReference type="EMBL" id="ORA82818.1"/>
    </source>
</evidence>
<proteinExistence type="predicted"/>
<evidence type="ECO:0000313" key="4">
    <source>
        <dbReference type="Proteomes" id="UP000243140"/>
    </source>
</evidence>
<name>A0ABX3SSS3_MYCMA</name>
<dbReference type="NCBIfam" id="TIGR00254">
    <property type="entry name" value="GGDEF"/>
    <property type="match status" value="1"/>
</dbReference>
<feature type="domain" description="GGDEF" evidence="2">
    <location>
        <begin position="222"/>
        <end position="354"/>
    </location>
</feature>
<keyword evidence="4" id="KW-1185">Reference proteome</keyword>
<dbReference type="InterPro" id="IPR050469">
    <property type="entry name" value="Diguanylate_Cyclase"/>
</dbReference>
<dbReference type="Gene3D" id="3.30.70.270">
    <property type="match status" value="1"/>
</dbReference>
<dbReference type="PROSITE" id="PS50887">
    <property type="entry name" value="GGDEF"/>
    <property type="match status" value="1"/>
</dbReference>
<feature type="transmembrane region" description="Helical" evidence="1">
    <location>
        <begin position="25"/>
        <end position="46"/>
    </location>
</feature>
<dbReference type="Pfam" id="PF00990">
    <property type="entry name" value="GGDEF"/>
    <property type="match status" value="1"/>
</dbReference>
<accession>A0ABX3SSS3</accession>
<organism evidence="3 4">
    <name type="scientific">Mycobacterium malmoense</name>
    <dbReference type="NCBI Taxonomy" id="1780"/>
    <lineage>
        <taxon>Bacteria</taxon>
        <taxon>Bacillati</taxon>
        <taxon>Actinomycetota</taxon>
        <taxon>Actinomycetes</taxon>
        <taxon>Mycobacteriales</taxon>
        <taxon>Mycobacteriaceae</taxon>
        <taxon>Mycobacterium</taxon>
    </lineage>
</organism>
<feature type="transmembrane region" description="Helical" evidence="1">
    <location>
        <begin position="58"/>
        <end position="76"/>
    </location>
</feature>
<dbReference type="SMART" id="SM00267">
    <property type="entry name" value="GGDEF"/>
    <property type="match status" value="1"/>
</dbReference>
<keyword evidence="1" id="KW-0812">Transmembrane</keyword>
<evidence type="ECO:0000259" key="2">
    <source>
        <dbReference type="PROSITE" id="PS50887"/>
    </source>
</evidence>
<dbReference type="InterPro" id="IPR000160">
    <property type="entry name" value="GGDEF_dom"/>
</dbReference>
<reference evidence="3 4" key="1">
    <citation type="submission" date="2017-02" db="EMBL/GenBank/DDBJ databases">
        <title>The new phylogeny of genus Mycobacterium.</title>
        <authorList>
            <person name="Tortoli E."/>
            <person name="Trovato A."/>
            <person name="Cirillo D.M."/>
        </authorList>
    </citation>
    <scope>NUCLEOTIDE SEQUENCE [LARGE SCALE GENOMIC DNA]</scope>
    <source>
        <strain evidence="3 4">IP1130001</strain>
    </source>
</reference>
<dbReference type="InterPro" id="IPR043128">
    <property type="entry name" value="Rev_trsase/Diguanyl_cyclase"/>
</dbReference>
<dbReference type="SUPFAM" id="SSF55073">
    <property type="entry name" value="Nucleotide cyclase"/>
    <property type="match status" value="1"/>
</dbReference>
<feature type="transmembrane region" description="Helical" evidence="1">
    <location>
        <begin position="85"/>
        <end position="103"/>
    </location>
</feature>
<dbReference type="EMBL" id="MVHV01000009">
    <property type="protein sequence ID" value="ORA82818.1"/>
    <property type="molecule type" value="Genomic_DNA"/>
</dbReference>
<comment type="caution">
    <text evidence="3">The sequence shown here is derived from an EMBL/GenBank/DDBJ whole genome shotgun (WGS) entry which is preliminary data.</text>
</comment>
<dbReference type="InterPro" id="IPR029787">
    <property type="entry name" value="Nucleotide_cyclase"/>
</dbReference>
<dbReference type="Proteomes" id="UP000243140">
    <property type="component" value="Unassembled WGS sequence"/>
</dbReference>
<feature type="transmembrane region" description="Helical" evidence="1">
    <location>
        <begin position="123"/>
        <end position="145"/>
    </location>
</feature>
<gene>
    <name evidence="3" type="ORF">BST29_11220</name>
</gene>
<dbReference type="CDD" id="cd01949">
    <property type="entry name" value="GGDEF"/>
    <property type="match status" value="1"/>
</dbReference>
<protein>
    <submittedName>
        <fullName evidence="3">GGDEF domain-containing protein</fullName>
    </submittedName>
</protein>